<gene>
    <name evidence="4" type="ORF">GSTUAT00001977001</name>
</gene>
<evidence type="ECO:0000313" key="4">
    <source>
        <dbReference type="EMBL" id="CUS13940.1"/>
    </source>
</evidence>
<organism evidence="4 5">
    <name type="scientific">Tuber aestivum</name>
    <name type="common">summer truffle</name>
    <dbReference type="NCBI Taxonomy" id="59557"/>
    <lineage>
        <taxon>Eukaryota</taxon>
        <taxon>Fungi</taxon>
        <taxon>Dikarya</taxon>
        <taxon>Ascomycota</taxon>
        <taxon>Pezizomycotina</taxon>
        <taxon>Pezizomycetes</taxon>
        <taxon>Pezizales</taxon>
        <taxon>Tuberaceae</taxon>
        <taxon>Tuber</taxon>
    </lineage>
</organism>
<keyword evidence="2" id="KW-1133">Transmembrane helix</keyword>
<keyword evidence="2" id="KW-0472">Membrane</keyword>
<feature type="region of interest" description="Disordered" evidence="1">
    <location>
        <begin position="25"/>
        <end position="46"/>
    </location>
</feature>
<dbReference type="EMBL" id="LN890965">
    <property type="protein sequence ID" value="CUS13940.1"/>
    <property type="molecule type" value="Genomic_DNA"/>
</dbReference>
<feature type="transmembrane region" description="Helical" evidence="2">
    <location>
        <begin position="70"/>
        <end position="91"/>
    </location>
</feature>
<reference evidence="4" key="1">
    <citation type="submission" date="2015-10" db="EMBL/GenBank/DDBJ databases">
        <authorList>
            <person name="Regsiter A."/>
            <person name="william w."/>
        </authorList>
    </citation>
    <scope>NUCLEOTIDE SEQUENCE</scope>
    <source>
        <strain evidence="4">Montdore</strain>
    </source>
</reference>
<dbReference type="Proteomes" id="UP001412239">
    <property type="component" value="Unassembled WGS sequence"/>
</dbReference>
<accession>A0A292Q5D8</accession>
<feature type="compositionally biased region" description="Pro residues" evidence="1">
    <location>
        <begin position="192"/>
        <end position="206"/>
    </location>
</feature>
<feature type="signal peptide" evidence="3">
    <location>
        <begin position="1"/>
        <end position="25"/>
    </location>
</feature>
<feature type="region of interest" description="Disordered" evidence="1">
    <location>
        <begin position="119"/>
        <end position="139"/>
    </location>
</feature>
<evidence type="ECO:0000256" key="3">
    <source>
        <dbReference type="SAM" id="SignalP"/>
    </source>
</evidence>
<feature type="region of interest" description="Disordered" evidence="1">
    <location>
        <begin position="182"/>
        <end position="247"/>
    </location>
</feature>
<evidence type="ECO:0000313" key="5">
    <source>
        <dbReference type="Proteomes" id="UP001412239"/>
    </source>
</evidence>
<feature type="compositionally biased region" description="Gly residues" evidence="1">
    <location>
        <begin position="236"/>
        <end position="247"/>
    </location>
</feature>
<protein>
    <submittedName>
        <fullName evidence="4">Uncharacterized protein</fullName>
    </submittedName>
</protein>
<sequence>MPSVHSSLPSVLNLFLLLLTPQTTAHPTQRTDPGAGVPPALPPSVPTPLDLLRRDLQTRSISDFFTTPTIIALAAGGSSFLLLIVLLCVCCHRKRKQGREILAAYEAPDRTPYESIRLRERGSTGSASPPAVEKSGARKDDLQVRVSAVVVPVEGYSPRSSSLGARGAQGVSVPGRVLVRGNGGWEREAGGIPPPASPFRPRPAPSFSPYSPTNSPTPPIPPYEPPSPWPAPGPYGRAGGVAIGGAL</sequence>
<evidence type="ECO:0000256" key="1">
    <source>
        <dbReference type="SAM" id="MobiDB-lite"/>
    </source>
</evidence>
<keyword evidence="3" id="KW-0732">Signal</keyword>
<name>A0A292Q5D8_9PEZI</name>
<feature type="compositionally biased region" description="Pro residues" evidence="1">
    <location>
        <begin position="215"/>
        <end position="233"/>
    </location>
</feature>
<keyword evidence="5" id="KW-1185">Reference proteome</keyword>
<dbReference type="AlphaFoldDB" id="A0A292Q5D8"/>
<proteinExistence type="predicted"/>
<evidence type="ECO:0000256" key="2">
    <source>
        <dbReference type="SAM" id="Phobius"/>
    </source>
</evidence>
<feature type="chain" id="PRO_5012154871" evidence="3">
    <location>
        <begin position="26"/>
        <end position="247"/>
    </location>
</feature>
<keyword evidence="2" id="KW-0812">Transmembrane</keyword>